<dbReference type="GeneID" id="87873927"/>
<dbReference type="Proteomes" id="UP001285908">
    <property type="component" value="Unassembled WGS sequence"/>
</dbReference>
<sequence length="487" mass="49583">MKVLLLELSPRSRNLYTLDEPVPTGCVPVAVPELDNVPLGKGNGTDEMEDALDNGLKIPELVTDVGDPLPLVDPVPDKAAEVGASLIGLVPVPVGPGKADVELVKGNGTFEAPGLLVDGRPLKGPVPRGVLLLEKALVGKSVLGDDAPPVAEGPVALGSVMVKFEKGYGPDGLPGVIELRGTAEAPVPGAVEPPVGPASEVVAPLITDGPVPRGAVLAPDPDTRVVLFGKVYGTLGAPVCVERGLGTELDTGDVEPEETAPGDSVPVPVDGTVLFVSGKGTDGKPGVEVGSAEPIGPPVPADPGNIEEPVPKPAPVELGIMSDELDIGTGTERDDSWEVTDPVVLDPVGPVRGADKFVTGKGAEDDPDGMMLPDTGGVKPMLGTLVGLEPVLGSVVPLYELIDVVTEALVPEGGGNVPDSGKLKLEFAVRNGGELEPEGKVLLLEGPVAVLLAEIGKGADIPDKLDEEFGKLELPDAEEDVAAGVRV</sequence>
<evidence type="ECO:0000313" key="2">
    <source>
        <dbReference type="EMBL" id="KAK3489180.1"/>
    </source>
</evidence>
<feature type="region of interest" description="Disordered" evidence="1">
    <location>
        <begin position="249"/>
        <end position="304"/>
    </location>
</feature>
<proteinExistence type="predicted"/>
<protein>
    <submittedName>
        <fullName evidence="2">Uncharacterized protein</fullName>
    </submittedName>
</protein>
<dbReference type="RefSeq" id="XP_062690887.1">
    <property type="nucleotide sequence ID" value="XM_062836305.1"/>
</dbReference>
<gene>
    <name evidence="2" type="ORF">B0T23DRAFT_362510</name>
</gene>
<organism evidence="2 3">
    <name type="scientific">Neurospora hispaniola</name>
    <dbReference type="NCBI Taxonomy" id="588809"/>
    <lineage>
        <taxon>Eukaryota</taxon>
        <taxon>Fungi</taxon>
        <taxon>Dikarya</taxon>
        <taxon>Ascomycota</taxon>
        <taxon>Pezizomycotina</taxon>
        <taxon>Sordariomycetes</taxon>
        <taxon>Sordariomycetidae</taxon>
        <taxon>Sordariales</taxon>
        <taxon>Sordariaceae</taxon>
        <taxon>Neurospora</taxon>
    </lineage>
</organism>
<dbReference type="AlphaFoldDB" id="A0AAJ0MPD4"/>
<evidence type="ECO:0000313" key="3">
    <source>
        <dbReference type="Proteomes" id="UP001285908"/>
    </source>
</evidence>
<comment type="caution">
    <text evidence="2">The sequence shown here is derived from an EMBL/GenBank/DDBJ whole genome shotgun (WGS) entry which is preliminary data.</text>
</comment>
<reference evidence="2 3" key="1">
    <citation type="journal article" date="2023" name="Mol. Phylogenet. Evol.">
        <title>Genome-scale phylogeny and comparative genomics of the fungal order Sordariales.</title>
        <authorList>
            <person name="Hensen N."/>
            <person name="Bonometti L."/>
            <person name="Westerberg I."/>
            <person name="Brannstrom I.O."/>
            <person name="Guillou S."/>
            <person name="Cros-Aarteil S."/>
            <person name="Calhoun S."/>
            <person name="Haridas S."/>
            <person name="Kuo A."/>
            <person name="Mondo S."/>
            <person name="Pangilinan J."/>
            <person name="Riley R."/>
            <person name="LaButti K."/>
            <person name="Andreopoulos B."/>
            <person name="Lipzen A."/>
            <person name="Chen C."/>
            <person name="Yan M."/>
            <person name="Daum C."/>
            <person name="Ng V."/>
            <person name="Clum A."/>
            <person name="Steindorff A."/>
            <person name="Ohm R.A."/>
            <person name="Martin F."/>
            <person name="Silar P."/>
            <person name="Natvig D.O."/>
            <person name="Lalanne C."/>
            <person name="Gautier V."/>
            <person name="Ament-Velasquez S.L."/>
            <person name="Kruys A."/>
            <person name="Hutchinson M.I."/>
            <person name="Powell A.J."/>
            <person name="Barry K."/>
            <person name="Miller A.N."/>
            <person name="Grigoriev I.V."/>
            <person name="Debuchy R."/>
            <person name="Gladieux P."/>
            <person name="Hiltunen Thoren M."/>
            <person name="Johannesson H."/>
        </authorList>
    </citation>
    <scope>NUCLEOTIDE SEQUENCE [LARGE SCALE GENOMIC DNA]</scope>
    <source>
        <strain evidence="2 3">FGSC 10403</strain>
    </source>
</reference>
<accession>A0AAJ0MPD4</accession>
<keyword evidence="3" id="KW-1185">Reference proteome</keyword>
<name>A0AAJ0MPD4_9PEZI</name>
<feature type="compositionally biased region" description="Acidic residues" evidence="1">
    <location>
        <begin position="250"/>
        <end position="260"/>
    </location>
</feature>
<dbReference type="EMBL" id="JAULSX010000006">
    <property type="protein sequence ID" value="KAK3489180.1"/>
    <property type="molecule type" value="Genomic_DNA"/>
</dbReference>
<evidence type="ECO:0000256" key="1">
    <source>
        <dbReference type="SAM" id="MobiDB-lite"/>
    </source>
</evidence>